<accession>A0A0D6Q297</accession>
<name>A0A0D6Q297_KOMEU</name>
<feature type="domain" description="PRTase-CE" evidence="1">
    <location>
        <begin position="36"/>
        <end position="318"/>
    </location>
</feature>
<protein>
    <recommendedName>
        <fullName evidence="1">PRTase-CE domain-containing protein</fullName>
    </recommendedName>
</protein>
<dbReference type="Proteomes" id="UP000032675">
    <property type="component" value="Unassembled WGS sequence"/>
</dbReference>
<dbReference type="RefSeq" id="WP_048851550.1">
    <property type="nucleotide sequence ID" value="NZ_BANI01000109.1"/>
</dbReference>
<dbReference type="AlphaFoldDB" id="A0A0D6Q297"/>
<sequence>MRKGPLHDLIADELQAKIKTLHSSIWERRADWPQVLDWLDQFEEHDDPGTDEQLQVLRLLSNFMYFGVNEIRALLRSLFRDTFRPQIAKEVRSKLHPSTTLTTVGSMVAREMRHTRFVSLGNPSESSALLLYYFRQENTLPKNLFIHGSDIFDLSAAGSSGGLKVQNADITRYVFIDDLCGSGQQGKEYSDRIVKPLKSISPEVKAYYYPVFGLSDGIEHLRKHSAFDEVYPVVELDSTFRAFATDSRLYVEPSIAPLRLPTEATCRRYGRKLVPAHPLGWDDGQLYIGFAHNTPDNSLPIFWSDHTGPQTWRPIFRRYPKVSW</sequence>
<dbReference type="Pfam" id="PF24390">
    <property type="entry name" value="PRTase-CE"/>
    <property type="match status" value="1"/>
</dbReference>
<evidence type="ECO:0000313" key="3">
    <source>
        <dbReference type="Proteomes" id="UP000032675"/>
    </source>
</evidence>
<proteinExistence type="predicted"/>
<comment type="caution">
    <text evidence="2">The sequence shown here is derived from an EMBL/GenBank/DDBJ whole genome shotgun (WGS) entry which is preliminary data.</text>
</comment>
<organism evidence="2 3">
    <name type="scientific">Komagataeibacter europaeus NBRC 3261</name>
    <dbReference type="NCBI Taxonomy" id="1234669"/>
    <lineage>
        <taxon>Bacteria</taxon>
        <taxon>Pseudomonadati</taxon>
        <taxon>Pseudomonadota</taxon>
        <taxon>Alphaproteobacteria</taxon>
        <taxon>Acetobacterales</taxon>
        <taxon>Acetobacteraceae</taxon>
        <taxon>Komagataeibacter</taxon>
    </lineage>
</organism>
<dbReference type="InterPro" id="IPR056920">
    <property type="entry name" value="PRTase-CE"/>
</dbReference>
<evidence type="ECO:0000259" key="1">
    <source>
        <dbReference type="Pfam" id="PF24390"/>
    </source>
</evidence>
<gene>
    <name evidence="2" type="ORF">Geu3261_0124_002</name>
</gene>
<evidence type="ECO:0000313" key="2">
    <source>
        <dbReference type="EMBL" id="GAN96891.1"/>
    </source>
</evidence>
<reference evidence="2 3" key="1">
    <citation type="submission" date="2012-11" db="EMBL/GenBank/DDBJ databases">
        <title>Whole genome sequence of Gluconacetobacter europaeus NBRC3261.</title>
        <authorList>
            <person name="Azuma Y."/>
            <person name="Higashiura N."/>
            <person name="Hirakawa H."/>
            <person name="Matsushita K."/>
        </authorList>
    </citation>
    <scope>NUCLEOTIDE SEQUENCE [LARGE SCALE GENOMIC DNA]</scope>
    <source>
        <strain evidence="2 3">NBRC 3261</strain>
    </source>
</reference>
<dbReference type="EMBL" id="BANI01000109">
    <property type="protein sequence ID" value="GAN96891.1"/>
    <property type="molecule type" value="Genomic_DNA"/>
</dbReference>